<sequence length="123" mass="14701">MVANCRISMQEWLTYWDLYCQAFAENDAEAHALTAQTQELRAKIFRLTRKRVQLVRKAGYRCCPLVDAFDDKIHSIQATVRRLDEERKPYRQRATEATNFKEKLLKRIPYDANDLEDDNYDFY</sequence>
<dbReference type="EMBL" id="JAKLMC020000005">
    <property type="protein sequence ID" value="KAK5955976.1"/>
    <property type="molecule type" value="Genomic_DNA"/>
</dbReference>
<keyword evidence="2" id="KW-1185">Reference proteome</keyword>
<name>A0AAN8FCV7_9EURO</name>
<reference evidence="1 2" key="1">
    <citation type="submission" date="2022-12" db="EMBL/GenBank/DDBJ databases">
        <title>Genomic features and morphological characterization of a novel Knufia sp. strain isolated from spacecraft assembly facility.</title>
        <authorList>
            <person name="Teixeira M."/>
            <person name="Chander A.M."/>
            <person name="Stajich J.E."/>
            <person name="Venkateswaran K."/>
        </authorList>
    </citation>
    <scope>NUCLEOTIDE SEQUENCE [LARGE SCALE GENOMIC DNA]</scope>
    <source>
        <strain evidence="1 2">FJI-L2-BK-P2</strain>
    </source>
</reference>
<organism evidence="1 2">
    <name type="scientific">Knufia fluminis</name>
    <dbReference type="NCBI Taxonomy" id="191047"/>
    <lineage>
        <taxon>Eukaryota</taxon>
        <taxon>Fungi</taxon>
        <taxon>Dikarya</taxon>
        <taxon>Ascomycota</taxon>
        <taxon>Pezizomycotina</taxon>
        <taxon>Eurotiomycetes</taxon>
        <taxon>Chaetothyriomycetidae</taxon>
        <taxon>Chaetothyriales</taxon>
        <taxon>Trichomeriaceae</taxon>
        <taxon>Knufia</taxon>
    </lineage>
</organism>
<dbReference type="Proteomes" id="UP001316803">
    <property type="component" value="Unassembled WGS sequence"/>
</dbReference>
<gene>
    <name evidence="1" type="ORF">OHC33_002549</name>
</gene>
<protein>
    <submittedName>
        <fullName evidence="1">Uncharacterized protein</fullName>
    </submittedName>
</protein>
<dbReference type="AlphaFoldDB" id="A0AAN8FCV7"/>
<proteinExistence type="predicted"/>
<evidence type="ECO:0000313" key="1">
    <source>
        <dbReference type="EMBL" id="KAK5955976.1"/>
    </source>
</evidence>
<comment type="caution">
    <text evidence="1">The sequence shown here is derived from an EMBL/GenBank/DDBJ whole genome shotgun (WGS) entry which is preliminary data.</text>
</comment>
<evidence type="ECO:0000313" key="2">
    <source>
        <dbReference type="Proteomes" id="UP001316803"/>
    </source>
</evidence>
<accession>A0AAN8FCV7</accession>